<dbReference type="Proteomes" id="UP001341840">
    <property type="component" value="Unassembled WGS sequence"/>
</dbReference>
<accession>A0ABU6U0S0</accession>
<sequence>ILNSNARSLRDYELMPYPELSNVRLYQNKLIEEELVYDKNELIQTNLHTQEKMTHEQRLVFDEIHTAVIT</sequence>
<feature type="non-terminal residue" evidence="1">
    <location>
        <position position="1"/>
    </location>
</feature>
<proteinExistence type="predicted"/>
<comment type="caution">
    <text evidence="1">The sequence shown here is derived from an EMBL/GenBank/DDBJ whole genome shotgun (WGS) entry which is preliminary data.</text>
</comment>
<organism evidence="1 2">
    <name type="scientific">Stylosanthes scabra</name>
    <dbReference type="NCBI Taxonomy" id="79078"/>
    <lineage>
        <taxon>Eukaryota</taxon>
        <taxon>Viridiplantae</taxon>
        <taxon>Streptophyta</taxon>
        <taxon>Embryophyta</taxon>
        <taxon>Tracheophyta</taxon>
        <taxon>Spermatophyta</taxon>
        <taxon>Magnoliopsida</taxon>
        <taxon>eudicotyledons</taxon>
        <taxon>Gunneridae</taxon>
        <taxon>Pentapetalae</taxon>
        <taxon>rosids</taxon>
        <taxon>fabids</taxon>
        <taxon>Fabales</taxon>
        <taxon>Fabaceae</taxon>
        <taxon>Papilionoideae</taxon>
        <taxon>50 kb inversion clade</taxon>
        <taxon>dalbergioids sensu lato</taxon>
        <taxon>Dalbergieae</taxon>
        <taxon>Pterocarpus clade</taxon>
        <taxon>Stylosanthes</taxon>
    </lineage>
</organism>
<evidence type="ECO:0000313" key="2">
    <source>
        <dbReference type="Proteomes" id="UP001341840"/>
    </source>
</evidence>
<evidence type="ECO:0000313" key="1">
    <source>
        <dbReference type="EMBL" id="MED6154686.1"/>
    </source>
</evidence>
<reference evidence="1 2" key="1">
    <citation type="journal article" date="2023" name="Plants (Basel)">
        <title>Bridging the Gap: Combining Genomics and Transcriptomics Approaches to Understand Stylosanthes scabra, an Orphan Legume from the Brazilian Caatinga.</title>
        <authorList>
            <person name="Ferreira-Neto J.R.C."/>
            <person name="da Silva M.D."/>
            <person name="Binneck E."/>
            <person name="de Melo N.F."/>
            <person name="da Silva R.H."/>
            <person name="de Melo A.L.T.M."/>
            <person name="Pandolfi V."/>
            <person name="Bustamante F.O."/>
            <person name="Brasileiro-Vidal A.C."/>
            <person name="Benko-Iseppon A.M."/>
        </authorList>
    </citation>
    <scope>NUCLEOTIDE SEQUENCE [LARGE SCALE GENOMIC DNA]</scope>
    <source>
        <tissue evidence="1">Leaves</tissue>
    </source>
</reference>
<protein>
    <submittedName>
        <fullName evidence="1">Uncharacterized protein</fullName>
    </submittedName>
</protein>
<name>A0ABU6U0S0_9FABA</name>
<dbReference type="EMBL" id="JASCZI010102353">
    <property type="protein sequence ID" value="MED6154686.1"/>
    <property type="molecule type" value="Genomic_DNA"/>
</dbReference>
<keyword evidence="2" id="KW-1185">Reference proteome</keyword>
<gene>
    <name evidence="1" type="ORF">PIB30_115082</name>
</gene>